<evidence type="ECO:0000313" key="3">
    <source>
        <dbReference type="EMBL" id="VED68001.1"/>
    </source>
</evidence>
<feature type="region of interest" description="Disordered" evidence="1">
    <location>
        <begin position="1"/>
        <end position="40"/>
    </location>
</feature>
<evidence type="ECO:0000256" key="1">
    <source>
        <dbReference type="SAM" id="MobiDB-lite"/>
    </source>
</evidence>
<feature type="compositionally biased region" description="Basic and acidic residues" evidence="1">
    <location>
        <begin position="1"/>
        <end position="31"/>
    </location>
</feature>
<keyword evidence="2" id="KW-0472">Membrane</keyword>
<keyword evidence="4" id="KW-1185">Reference proteome</keyword>
<protein>
    <submittedName>
        <fullName evidence="3">Uncharacterized protein</fullName>
    </submittedName>
</protein>
<organism evidence="3 4">
    <name type="scientific">Streptococcus viridans</name>
    <dbReference type="NCBI Taxonomy" id="78535"/>
    <lineage>
        <taxon>Bacteria</taxon>
        <taxon>Bacillati</taxon>
        <taxon>Bacillota</taxon>
        <taxon>Bacilli</taxon>
        <taxon>Lactobacillales</taxon>
        <taxon>Streptococcaceae</taxon>
        <taxon>Streptococcus</taxon>
    </lineage>
</organism>
<dbReference type="AlphaFoldDB" id="A0A447Z6Y9"/>
<evidence type="ECO:0000256" key="2">
    <source>
        <dbReference type="SAM" id="Phobius"/>
    </source>
</evidence>
<feature type="region of interest" description="Disordered" evidence="1">
    <location>
        <begin position="93"/>
        <end position="153"/>
    </location>
</feature>
<accession>A0A447Z6Y9</accession>
<keyword evidence="2" id="KW-1133">Transmembrane helix</keyword>
<proteinExistence type="predicted"/>
<feature type="compositionally biased region" description="Polar residues" evidence="1">
    <location>
        <begin position="93"/>
        <end position="102"/>
    </location>
</feature>
<reference evidence="3 4" key="1">
    <citation type="submission" date="2018-12" db="EMBL/GenBank/DDBJ databases">
        <authorList>
            <consortium name="Pathogen Informatics"/>
        </authorList>
    </citation>
    <scope>NUCLEOTIDE SEQUENCE [LARGE SCALE GENOMIC DNA]</scope>
    <source>
        <strain evidence="3 4">NCTC3166</strain>
    </source>
</reference>
<dbReference type="RefSeq" id="WP_126404927.1">
    <property type="nucleotide sequence ID" value="NZ_LR134266.1"/>
</dbReference>
<evidence type="ECO:0000313" key="4">
    <source>
        <dbReference type="Proteomes" id="UP000270025"/>
    </source>
</evidence>
<gene>
    <name evidence="3" type="ORF">NCTC3166_01838</name>
</gene>
<feature type="compositionally biased region" description="Basic and acidic residues" evidence="1">
    <location>
        <begin position="132"/>
        <end position="143"/>
    </location>
</feature>
<sequence length="326" mass="36229">MEKGRQIQREWSRFPSRNREVSEVFSDRGPEGEAFESPSLRSYQKGVKRSVREDAFRGAGLPRFGSLLAAGVGLVLLFSFIIGVIGYVSQSSQKTEQATPVSKKQDRHSISSASSSSSSASSSQTSESSSSTKEEKSESDKKSGQLTADNSPYIDGENGIRAFNLDELLVLSRKNKLSNVTAEELVNQYGKAKRGYFSDVSADNRGITLQYELPDNRGNVSFNLLGHDDKYRVTNIYMGYYATSLEEPTKTTEEFRALFSQDGQEIHDVISQMGTPQVTHFSISSSQKVYSCTLSYSTVDNEQVSLNFEENSEQWYLKGIAVKKKP</sequence>
<dbReference type="EMBL" id="LR134266">
    <property type="protein sequence ID" value="VED68001.1"/>
    <property type="molecule type" value="Genomic_DNA"/>
</dbReference>
<keyword evidence="2" id="KW-0812">Transmembrane</keyword>
<feature type="transmembrane region" description="Helical" evidence="2">
    <location>
        <begin position="67"/>
        <end position="88"/>
    </location>
</feature>
<dbReference type="Proteomes" id="UP000270025">
    <property type="component" value="Chromosome"/>
</dbReference>
<feature type="compositionally biased region" description="Low complexity" evidence="1">
    <location>
        <begin position="110"/>
        <end position="131"/>
    </location>
</feature>
<name>A0A447Z6Y9_9STRE</name>
<dbReference type="KEGG" id="svf:NCTC3166_01838"/>